<keyword evidence="2" id="KW-0732">Signal</keyword>
<name>A0A6D2ILB1_9BRAS</name>
<reference evidence="3" key="1">
    <citation type="submission" date="2020-01" db="EMBL/GenBank/DDBJ databases">
        <authorList>
            <person name="Mishra B."/>
        </authorList>
    </citation>
    <scope>NUCLEOTIDE SEQUENCE [LARGE SCALE GENOMIC DNA]</scope>
</reference>
<feature type="transmembrane region" description="Helical" evidence="1">
    <location>
        <begin position="105"/>
        <end position="123"/>
    </location>
</feature>
<dbReference type="PANTHER" id="PTHR33592">
    <property type="entry name" value="TRANSMEMBRANE PROTEIN"/>
    <property type="match status" value="1"/>
</dbReference>
<feature type="signal peptide" evidence="2">
    <location>
        <begin position="1"/>
        <end position="28"/>
    </location>
</feature>
<proteinExistence type="predicted"/>
<evidence type="ECO:0000256" key="2">
    <source>
        <dbReference type="SAM" id="SignalP"/>
    </source>
</evidence>
<keyword evidence="4" id="KW-1185">Reference proteome</keyword>
<dbReference type="OrthoDB" id="1060729at2759"/>
<keyword evidence="1" id="KW-0472">Membrane</keyword>
<protein>
    <submittedName>
        <fullName evidence="3">Uncharacterized protein</fullName>
    </submittedName>
</protein>
<feature type="chain" id="PRO_5025660766" evidence="2">
    <location>
        <begin position="29"/>
        <end position="124"/>
    </location>
</feature>
<sequence length="124" mass="13639">MMMKKQLILGVILFALFVIFLDTTQVEAARPFRADDEIGFVFQLLQRAPVPPSGPNGCTNINGSPDPLTGPLWSDWNMNRIPSAAVGNGLMASTCLISKKTTKKTTNMITIITCLFMFVLHSYS</sequence>
<accession>A0A6D2ILB1</accession>
<gene>
    <name evidence="3" type="ORF">MERR_LOCUS13693</name>
</gene>
<keyword evidence="1" id="KW-0812">Transmembrane</keyword>
<dbReference type="EMBL" id="CACVBM020001051">
    <property type="protein sequence ID" value="CAA7026458.1"/>
    <property type="molecule type" value="Genomic_DNA"/>
</dbReference>
<evidence type="ECO:0000256" key="1">
    <source>
        <dbReference type="SAM" id="Phobius"/>
    </source>
</evidence>
<keyword evidence="1" id="KW-1133">Transmembrane helix</keyword>
<evidence type="ECO:0000313" key="3">
    <source>
        <dbReference type="EMBL" id="CAA7026458.1"/>
    </source>
</evidence>
<evidence type="ECO:0000313" key="4">
    <source>
        <dbReference type="Proteomes" id="UP000467841"/>
    </source>
</evidence>
<dbReference type="AlphaFoldDB" id="A0A6D2ILB1"/>
<comment type="caution">
    <text evidence="3">The sequence shown here is derived from an EMBL/GenBank/DDBJ whole genome shotgun (WGS) entry which is preliminary data.</text>
</comment>
<organism evidence="3 4">
    <name type="scientific">Microthlaspi erraticum</name>
    <dbReference type="NCBI Taxonomy" id="1685480"/>
    <lineage>
        <taxon>Eukaryota</taxon>
        <taxon>Viridiplantae</taxon>
        <taxon>Streptophyta</taxon>
        <taxon>Embryophyta</taxon>
        <taxon>Tracheophyta</taxon>
        <taxon>Spermatophyta</taxon>
        <taxon>Magnoliopsida</taxon>
        <taxon>eudicotyledons</taxon>
        <taxon>Gunneridae</taxon>
        <taxon>Pentapetalae</taxon>
        <taxon>rosids</taxon>
        <taxon>malvids</taxon>
        <taxon>Brassicales</taxon>
        <taxon>Brassicaceae</taxon>
        <taxon>Coluteocarpeae</taxon>
        <taxon>Microthlaspi</taxon>
    </lineage>
</organism>
<dbReference type="Proteomes" id="UP000467841">
    <property type="component" value="Unassembled WGS sequence"/>
</dbReference>
<dbReference type="PANTHER" id="PTHR33592:SF3">
    <property type="entry name" value="TRANSMEMBRANE PROTEIN"/>
    <property type="match status" value="1"/>
</dbReference>